<dbReference type="InterPro" id="IPR044859">
    <property type="entry name" value="Allene_oxi_cyc_Dirigent"/>
</dbReference>
<dbReference type="Pfam" id="PF03018">
    <property type="entry name" value="Dirigent"/>
    <property type="match status" value="1"/>
</dbReference>
<evidence type="ECO:0000313" key="5">
    <source>
        <dbReference type="Proteomes" id="UP000235220"/>
    </source>
</evidence>
<dbReference type="InParanoid" id="A0A2I4FBN3"/>
<proteinExistence type="inferred from homology"/>
<dbReference type="RefSeq" id="XP_018829059.1">
    <property type="nucleotide sequence ID" value="XM_018973514.1"/>
</dbReference>
<comment type="similarity">
    <text evidence="1 4">Belongs to the plant dirigent protein family.</text>
</comment>
<sequence length="248" mass="27465">MGGNEFVLGKKENGAIFSFAMWDAFQDADKGPVQLEASSSGSTPPQGVLKLNTDGAMFSNLQKAGIGVILKDASGMVVMAASKHEPEVEEPEAIELLAIFRACKHLQLFYHDIFFNGTDAANATTTKVANETDQRGDFHFGRLVVFDDPITVDNHLLSPPVARAQGFFFYNKKDDFNAWFAYTLVFNSSQHKGTINIMGVVLMVEKSRDFSVVGGTGDFFMTRRIVTIQTDAFEGDFYFRLKMDIKTL</sequence>
<evidence type="ECO:0000256" key="1">
    <source>
        <dbReference type="ARBA" id="ARBA00010746"/>
    </source>
</evidence>
<evidence type="ECO:0000256" key="4">
    <source>
        <dbReference type="RuleBase" id="RU363099"/>
    </source>
</evidence>
<gene>
    <name evidence="6" type="primary">LOC108997307</name>
</gene>
<evidence type="ECO:0000256" key="3">
    <source>
        <dbReference type="ARBA" id="ARBA00022525"/>
    </source>
</evidence>
<dbReference type="Gene3D" id="2.40.480.10">
    <property type="entry name" value="Allene oxide cyclase-like"/>
    <property type="match status" value="1"/>
</dbReference>
<dbReference type="Proteomes" id="UP000235220">
    <property type="component" value="Chromosome 9"/>
</dbReference>
<evidence type="ECO:0000256" key="2">
    <source>
        <dbReference type="ARBA" id="ARBA00011738"/>
    </source>
</evidence>
<dbReference type="GO" id="GO:0048046">
    <property type="term" value="C:apoplast"/>
    <property type="evidence" value="ECO:0007669"/>
    <property type="project" value="UniProtKB-SubCell"/>
</dbReference>
<comment type="subunit">
    <text evidence="2 4">Homodimer.</text>
</comment>
<organism evidence="5 6">
    <name type="scientific">Juglans regia</name>
    <name type="common">English walnut</name>
    <dbReference type="NCBI Taxonomy" id="51240"/>
    <lineage>
        <taxon>Eukaryota</taxon>
        <taxon>Viridiplantae</taxon>
        <taxon>Streptophyta</taxon>
        <taxon>Embryophyta</taxon>
        <taxon>Tracheophyta</taxon>
        <taxon>Spermatophyta</taxon>
        <taxon>Magnoliopsida</taxon>
        <taxon>eudicotyledons</taxon>
        <taxon>Gunneridae</taxon>
        <taxon>Pentapetalae</taxon>
        <taxon>rosids</taxon>
        <taxon>fabids</taxon>
        <taxon>Fagales</taxon>
        <taxon>Juglandaceae</taxon>
        <taxon>Juglans</taxon>
    </lineage>
</organism>
<comment type="function">
    <text evidence="4">Dirigent proteins impart stereoselectivity on the phenoxy radical-coupling reaction, yielding optically active lignans from two molecules of coniferyl alcohol in the biosynthesis of lignans, flavonolignans, and alkaloids and thus plays a central role in plant secondary metabolism.</text>
</comment>
<dbReference type="PANTHER" id="PTHR46442">
    <property type="entry name" value="DIRIGENT PROTEIN"/>
    <property type="match status" value="1"/>
</dbReference>
<evidence type="ECO:0000313" key="6">
    <source>
        <dbReference type="RefSeq" id="XP_018829059.1"/>
    </source>
</evidence>
<dbReference type="PANTHER" id="PTHR46442:SF6">
    <property type="entry name" value="DIRIGENT PROTEIN 5"/>
    <property type="match status" value="1"/>
</dbReference>
<dbReference type="STRING" id="51240.A0A2I4FBN3"/>
<keyword evidence="3 4" id="KW-0964">Secreted</keyword>
<name>A0A2I4FBN3_JUGRE</name>
<dbReference type="AlphaFoldDB" id="A0A2I4FBN3"/>
<dbReference type="KEGG" id="jre:108997307"/>
<dbReference type="GO" id="GO:0009699">
    <property type="term" value="P:phenylpropanoid biosynthetic process"/>
    <property type="evidence" value="ECO:0007669"/>
    <property type="project" value="UniProtKB-ARBA"/>
</dbReference>
<dbReference type="OrthoDB" id="674745at2759"/>
<dbReference type="InterPro" id="IPR004265">
    <property type="entry name" value="Dirigent"/>
</dbReference>
<dbReference type="GeneID" id="108997307"/>
<keyword evidence="4" id="KW-0052">Apoplast</keyword>
<protein>
    <recommendedName>
        <fullName evidence="4">Dirigent protein</fullName>
    </recommendedName>
</protein>
<comment type="subcellular location">
    <subcellularLocation>
        <location evidence="4">Secreted</location>
        <location evidence="4">Extracellular space</location>
        <location evidence="4">Apoplast</location>
    </subcellularLocation>
</comment>
<accession>A0A2I4FBN3</accession>
<keyword evidence="5" id="KW-1185">Reference proteome</keyword>
<reference evidence="6" key="1">
    <citation type="submission" date="2025-08" db="UniProtKB">
        <authorList>
            <consortium name="RefSeq"/>
        </authorList>
    </citation>
    <scope>IDENTIFICATION</scope>
    <source>
        <tissue evidence="6">Leaves</tissue>
    </source>
</reference>